<dbReference type="STRING" id="227377.CBU_0083"/>
<dbReference type="HOGENOM" id="CLU_2583817_0_0_6"/>
<evidence type="ECO:0000313" key="2">
    <source>
        <dbReference type="EMBL" id="AAO89650.2"/>
    </source>
</evidence>
<dbReference type="PATRIC" id="fig|227377.7.peg.84"/>
<dbReference type="RefSeq" id="WP_010957365.1">
    <property type="nucleotide sequence ID" value="NC_002971.4"/>
</dbReference>
<keyword evidence="1" id="KW-0812">Transmembrane</keyword>
<dbReference type="EMBL" id="AE016828">
    <property type="protein sequence ID" value="AAO89650.2"/>
    <property type="molecule type" value="Genomic_DNA"/>
</dbReference>
<dbReference type="AlphaFoldDB" id="Q83F65"/>
<feature type="transmembrane region" description="Helical" evidence="1">
    <location>
        <begin position="26"/>
        <end position="46"/>
    </location>
</feature>
<dbReference type="GeneID" id="1207953"/>
<dbReference type="Proteomes" id="UP000002671">
    <property type="component" value="Chromosome"/>
</dbReference>
<gene>
    <name evidence="2" type="ordered locus">CBU_0083</name>
</gene>
<name>Q83F65_COXBU</name>
<dbReference type="RefSeq" id="NP_819136.2">
    <property type="nucleotide sequence ID" value="NC_002971.4"/>
</dbReference>
<reference evidence="2 3" key="1">
    <citation type="journal article" date="2003" name="Proc. Natl. Acad. Sci. U.S.A.">
        <title>Complete genome sequence of the Q-fever pathogen, Coxiella burnetii.</title>
        <authorList>
            <person name="Seshadri R."/>
            <person name="Paulsen I.T."/>
            <person name="Eisen J.A."/>
            <person name="Read T.D."/>
            <person name="Nelson K.E."/>
            <person name="Nelson W.C."/>
            <person name="Ward N.L."/>
            <person name="Tettelin H."/>
            <person name="Davidsen T.M."/>
            <person name="Beanan M.J."/>
            <person name="Deboy R.T."/>
            <person name="Daugherty S.C."/>
            <person name="Brinkac L.M."/>
            <person name="Madupu R."/>
            <person name="Dodson R.J."/>
            <person name="Khouri H.M."/>
            <person name="Lee K.H."/>
            <person name="Carty H.A."/>
            <person name="Scanlan D."/>
            <person name="Heinzen R.A."/>
            <person name="Thompson H.A."/>
            <person name="Samuel J.E."/>
            <person name="Fraser C.M."/>
            <person name="Heidelberg J.F."/>
        </authorList>
    </citation>
    <scope>NUCLEOTIDE SEQUENCE [LARGE SCALE GENOMIC DNA]</scope>
    <source>
        <strain evidence="3">RSA 493 / Nine Mile phase I</strain>
    </source>
</reference>
<proteinExistence type="predicted"/>
<keyword evidence="1" id="KW-0472">Membrane</keyword>
<dbReference type="KEGG" id="cbu:CBU_0083"/>
<keyword evidence="3" id="KW-1185">Reference proteome</keyword>
<reference evidence="2 3" key="2">
    <citation type="journal article" date="2009" name="Infect. Immun.">
        <title>Comparative genomics reveal extensive transposon-mediated genomic plasticity and diversity among potential effector proteins within the genus Coxiella.</title>
        <authorList>
            <person name="Beare P.A."/>
            <person name="Unsworth N."/>
            <person name="Andoh M."/>
            <person name="Voth D.E."/>
            <person name="Omsland A."/>
            <person name="Gilk S.D."/>
            <person name="Williams K.P."/>
            <person name="Sobral B.W."/>
            <person name="Kupko J.J.III."/>
            <person name="Porcella S.F."/>
            <person name="Samuel J.E."/>
            <person name="Heinzen R.A."/>
        </authorList>
    </citation>
    <scope>NUCLEOTIDE SEQUENCE [LARGE SCALE GENOMIC DNA]</scope>
    <source>
        <strain evidence="3">RSA 493 / Nine Mile phase I</strain>
    </source>
</reference>
<accession>Q83F65</accession>
<feature type="transmembrane region" description="Helical" evidence="1">
    <location>
        <begin position="52"/>
        <end position="71"/>
    </location>
</feature>
<sequence>MKKSRTSTAEISFILRRSIVLIRTRIITARSAIASLHIIFLLIIGVGRCNSAILSILMGAILLLASGQAAYEEQHRYDCK</sequence>
<evidence type="ECO:0000313" key="3">
    <source>
        <dbReference type="Proteomes" id="UP000002671"/>
    </source>
</evidence>
<organism evidence="2 3">
    <name type="scientific">Coxiella burnetii (strain RSA 493 / Nine Mile phase I)</name>
    <dbReference type="NCBI Taxonomy" id="227377"/>
    <lineage>
        <taxon>Bacteria</taxon>
        <taxon>Pseudomonadati</taxon>
        <taxon>Pseudomonadota</taxon>
        <taxon>Gammaproteobacteria</taxon>
        <taxon>Legionellales</taxon>
        <taxon>Coxiellaceae</taxon>
        <taxon>Coxiella</taxon>
    </lineage>
</organism>
<protein>
    <submittedName>
        <fullName evidence="2">Uncharacterized protein</fullName>
    </submittedName>
</protein>
<evidence type="ECO:0000256" key="1">
    <source>
        <dbReference type="SAM" id="Phobius"/>
    </source>
</evidence>
<dbReference type="EnsemblBacteria" id="AAO89650">
    <property type="protein sequence ID" value="AAO89650"/>
    <property type="gene ID" value="CBU_0083"/>
</dbReference>
<keyword evidence="1" id="KW-1133">Transmembrane helix</keyword>